<gene>
    <name evidence="2" type="ORF">CORC01_06941</name>
</gene>
<dbReference type="PANTHER" id="PTHR36182">
    <property type="entry name" value="PROTEIN, PUTATIVE (AFU_ORTHOLOGUE AFUA_6G10930)-RELATED"/>
    <property type="match status" value="1"/>
</dbReference>
<dbReference type="GeneID" id="34560089"/>
<dbReference type="Proteomes" id="UP000176998">
    <property type="component" value="Unassembled WGS sequence"/>
</dbReference>
<feature type="region of interest" description="Disordered" evidence="1">
    <location>
        <begin position="178"/>
        <end position="261"/>
    </location>
</feature>
<dbReference type="Gene3D" id="2.70.50.70">
    <property type="match status" value="1"/>
</dbReference>
<evidence type="ECO:0000256" key="1">
    <source>
        <dbReference type="SAM" id="MobiDB-lite"/>
    </source>
</evidence>
<reference evidence="2 3" key="1">
    <citation type="submission" date="2016-09" db="EMBL/GenBank/DDBJ databases">
        <authorList>
            <person name="Capua I."/>
            <person name="De Benedictis P."/>
            <person name="Joannis T."/>
            <person name="Lombin L.H."/>
            <person name="Cattoli G."/>
        </authorList>
    </citation>
    <scope>NUCLEOTIDE SEQUENCE [LARGE SCALE GENOMIC DNA]</scope>
    <source>
        <strain evidence="2 3">IMI 309357</strain>
    </source>
</reference>
<dbReference type="RefSeq" id="XP_022474889.1">
    <property type="nucleotide sequence ID" value="XM_022618579.1"/>
</dbReference>
<dbReference type="AlphaFoldDB" id="A0A1G4B8T6"/>
<keyword evidence="3" id="KW-1185">Reference proteome</keyword>
<dbReference type="EMBL" id="MJBS01000054">
    <property type="protein sequence ID" value="OHE97736.1"/>
    <property type="molecule type" value="Genomic_DNA"/>
</dbReference>
<dbReference type="PANTHER" id="PTHR36182:SF1">
    <property type="entry name" value="PROTEIN, PUTATIVE (AFU_ORTHOLOGUE AFUA_6G10930)-RELATED"/>
    <property type="match status" value="1"/>
</dbReference>
<dbReference type="STRING" id="1209926.A0A1G4B8T6"/>
<feature type="region of interest" description="Disordered" evidence="1">
    <location>
        <begin position="1"/>
        <end position="26"/>
    </location>
</feature>
<feature type="compositionally biased region" description="Polar residues" evidence="1">
    <location>
        <begin position="14"/>
        <end position="26"/>
    </location>
</feature>
<name>A0A1G4B8T6_9PEZI</name>
<protein>
    <submittedName>
        <fullName evidence="2">Extracellular protein</fullName>
    </submittedName>
</protein>
<comment type="caution">
    <text evidence="2">The sequence shown here is derived from an EMBL/GenBank/DDBJ whole genome shotgun (WGS) entry which is preliminary data.</text>
</comment>
<dbReference type="OrthoDB" id="2342176at2759"/>
<proteinExistence type="predicted"/>
<sequence>MAMTNPPPIKAKGNPNTSPENTDFSYTNPMSSSGSDFPCKGYLTLLGTPEATPVDTWNAGGRYSVTISGQATHAGGSCQISVSVDGGNVFKVIRSYIGGCPRGDATELEFRLPIDTPSSDQAILAWTWFNNLGNREMYMNCAVIRIAGGGGRGEEGIGEGFSERPEIFRANVGNGCRTEESRDVMIPNPGPDVELNNPNAAPPIGDCEPGPGATGRSGSGLGSGGQGGQGQGRGDAGTYKPGNDWPAGFNPNSGRTSGMKPTLAWLWLGKADDR</sequence>
<accession>A0A1G4B8T6</accession>
<evidence type="ECO:0000313" key="2">
    <source>
        <dbReference type="EMBL" id="OHE97736.1"/>
    </source>
</evidence>
<feature type="compositionally biased region" description="Gly residues" evidence="1">
    <location>
        <begin position="212"/>
        <end position="235"/>
    </location>
</feature>
<organism evidence="2 3">
    <name type="scientific">Colletotrichum orchidophilum</name>
    <dbReference type="NCBI Taxonomy" id="1209926"/>
    <lineage>
        <taxon>Eukaryota</taxon>
        <taxon>Fungi</taxon>
        <taxon>Dikarya</taxon>
        <taxon>Ascomycota</taxon>
        <taxon>Pezizomycotina</taxon>
        <taxon>Sordariomycetes</taxon>
        <taxon>Hypocreomycetidae</taxon>
        <taxon>Glomerellales</taxon>
        <taxon>Glomerellaceae</taxon>
        <taxon>Colletotrichum</taxon>
    </lineage>
</organism>
<evidence type="ECO:0000313" key="3">
    <source>
        <dbReference type="Proteomes" id="UP000176998"/>
    </source>
</evidence>